<protein>
    <submittedName>
        <fullName evidence="2">Conjugal transfer protein TraX</fullName>
    </submittedName>
</protein>
<gene>
    <name evidence="2" type="ORF">A4V02_03980</name>
</gene>
<proteinExistence type="predicted"/>
<dbReference type="Pfam" id="PF05857">
    <property type="entry name" value="TraX"/>
    <property type="match status" value="1"/>
</dbReference>
<dbReference type="KEGG" id="pary:A4V02_03980"/>
<evidence type="ECO:0000313" key="2">
    <source>
        <dbReference type="EMBL" id="ANU62958.1"/>
    </source>
</evidence>
<organism evidence="2 3">
    <name type="scientific">Muribaculum intestinale</name>
    <dbReference type="NCBI Taxonomy" id="1796646"/>
    <lineage>
        <taxon>Bacteria</taxon>
        <taxon>Pseudomonadati</taxon>
        <taxon>Bacteroidota</taxon>
        <taxon>Bacteroidia</taxon>
        <taxon>Bacteroidales</taxon>
        <taxon>Muribaculaceae</taxon>
        <taxon>Muribaculum</taxon>
    </lineage>
</organism>
<feature type="transmembrane region" description="Helical" evidence="1">
    <location>
        <begin position="180"/>
        <end position="207"/>
    </location>
</feature>
<accession>A0A1Z2XDN3</accession>
<sequence length="239" mass="26405">MNNTASFSIPLSLRASGSALKIIAILSMVTDHCAYFLMEPDAPFYGVLRSFGRIAFPVFAFLVAEGFAHSRDRMRYFLILAFAGMVSEIPWLMLNGADGTHNVMFTLALGVAALAVFDRLCEHGPLSFVGVSGVAALAWWLGTDYDWRGVLMIFLFYILRHGTMRPWLERSSTHFPSQALLQIIFTFPLMAHYGIAGAVLASAVIFLYDGTRGFIRGNAAKYAFYSVYPAHLLLIAALI</sequence>
<keyword evidence="1" id="KW-0812">Transmembrane</keyword>
<dbReference type="RefSeq" id="WP_068960319.1">
    <property type="nucleotide sequence ID" value="NZ_CAJTAP010000056.1"/>
</dbReference>
<dbReference type="GeneID" id="65536004"/>
<dbReference type="EMBL" id="CP015402">
    <property type="protein sequence ID" value="ANU62958.1"/>
    <property type="molecule type" value="Genomic_DNA"/>
</dbReference>
<dbReference type="InterPro" id="IPR008875">
    <property type="entry name" value="TraX"/>
</dbReference>
<name>A0A1B1S827_9BACT</name>
<dbReference type="Proteomes" id="UP000186351">
    <property type="component" value="Chromosome"/>
</dbReference>
<dbReference type="STRING" id="1796646.A4V02_03980"/>
<evidence type="ECO:0000256" key="1">
    <source>
        <dbReference type="SAM" id="Phobius"/>
    </source>
</evidence>
<feature type="transmembrane region" description="Helical" evidence="1">
    <location>
        <begin position="76"/>
        <end position="94"/>
    </location>
</feature>
<feature type="transmembrane region" description="Helical" evidence="1">
    <location>
        <begin position="100"/>
        <end position="117"/>
    </location>
</feature>
<accession>A0A1B1S827</accession>
<dbReference type="AlphaFoldDB" id="A0A1B1S827"/>
<dbReference type="OrthoDB" id="9781069at2"/>
<feature type="transmembrane region" description="Helical" evidence="1">
    <location>
        <begin position="124"/>
        <end position="141"/>
    </location>
</feature>
<evidence type="ECO:0000313" key="3">
    <source>
        <dbReference type="Proteomes" id="UP000186351"/>
    </source>
</evidence>
<keyword evidence="1" id="KW-1133">Transmembrane helix</keyword>
<keyword evidence="3" id="KW-1185">Reference proteome</keyword>
<reference evidence="3" key="1">
    <citation type="submission" date="2016-04" db="EMBL/GenBank/DDBJ databases">
        <title>Complete Genome Sequences of Twelve Strains of a Stable Defined Moderately Diverse Mouse Microbiota 2 (sDMDMm2).</title>
        <authorList>
            <person name="Uchimura Y."/>
            <person name="Wyss M."/>
            <person name="Brugiroux S."/>
            <person name="Limenitakis J.P."/>
            <person name="Stecher B."/>
            <person name="McCoy K.D."/>
            <person name="Macpherson A.J."/>
        </authorList>
    </citation>
    <scope>NUCLEOTIDE SEQUENCE [LARGE SCALE GENOMIC DNA]</scope>
    <source>
        <strain evidence="3">YL27</strain>
    </source>
</reference>
<keyword evidence="1" id="KW-0472">Membrane</keyword>
<feature type="transmembrane region" description="Helical" evidence="1">
    <location>
        <begin position="44"/>
        <end position="64"/>
    </location>
</feature>